<evidence type="ECO:0000256" key="1">
    <source>
        <dbReference type="SAM" id="Coils"/>
    </source>
</evidence>
<evidence type="ECO:0000256" key="3">
    <source>
        <dbReference type="SAM" id="SignalP"/>
    </source>
</evidence>
<keyword evidence="5" id="KW-1185">Reference proteome</keyword>
<proteinExistence type="predicted"/>
<sequence>MLALLPLPLAFSAPAAAPLARAAVTPLADARVASPVVALAPQWRSHALAALAAASIVFSPLQDANAASRSGGRVGGRAPAVSRSAPSSVSPSRGTTNVIISQPPMGMGYGYGGYGYGGYGGYGYGGGGGNGLGLYLGLSLAETFLREQQRQAYLQQQLKIQQQMGADQAAIANLERQLAEQNSKVEQLRSQQTASDAATIEQLKAQLAAEQQKNAVAK</sequence>
<feature type="compositionally biased region" description="Low complexity" evidence="2">
    <location>
        <begin position="68"/>
        <end position="93"/>
    </location>
</feature>
<evidence type="ECO:0000256" key="2">
    <source>
        <dbReference type="SAM" id="MobiDB-lite"/>
    </source>
</evidence>
<dbReference type="EMBL" id="JBGBPQ010000011">
    <property type="protein sequence ID" value="KAL1515579.1"/>
    <property type="molecule type" value="Genomic_DNA"/>
</dbReference>
<dbReference type="AlphaFoldDB" id="A0AB34J8G7"/>
<reference evidence="4 5" key="1">
    <citation type="journal article" date="2024" name="Science">
        <title>Giant polyketide synthase enzymes in the biosynthesis of giant marine polyether toxins.</title>
        <authorList>
            <person name="Fallon T.R."/>
            <person name="Shende V.V."/>
            <person name="Wierzbicki I.H."/>
            <person name="Pendleton A.L."/>
            <person name="Watervoot N.F."/>
            <person name="Auber R.P."/>
            <person name="Gonzalez D.J."/>
            <person name="Wisecaver J.H."/>
            <person name="Moore B.S."/>
        </authorList>
    </citation>
    <scope>NUCLEOTIDE SEQUENCE [LARGE SCALE GENOMIC DNA]</scope>
    <source>
        <strain evidence="4 5">12B1</strain>
    </source>
</reference>
<dbReference type="Proteomes" id="UP001515480">
    <property type="component" value="Unassembled WGS sequence"/>
</dbReference>
<accession>A0AB34J8G7</accession>
<keyword evidence="1" id="KW-0175">Coiled coil</keyword>
<feature type="chain" id="PRO_5044321507" evidence="3">
    <location>
        <begin position="23"/>
        <end position="218"/>
    </location>
</feature>
<feature type="coiled-coil region" evidence="1">
    <location>
        <begin position="164"/>
        <end position="191"/>
    </location>
</feature>
<keyword evidence="3" id="KW-0732">Signal</keyword>
<feature type="region of interest" description="Disordered" evidence="2">
    <location>
        <begin position="68"/>
        <end position="97"/>
    </location>
</feature>
<name>A0AB34J8G7_PRYPA</name>
<feature type="signal peptide" evidence="3">
    <location>
        <begin position="1"/>
        <end position="22"/>
    </location>
</feature>
<gene>
    <name evidence="4" type="ORF">AB1Y20_002199</name>
</gene>
<organism evidence="4 5">
    <name type="scientific">Prymnesium parvum</name>
    <name type="common">Toxic golden alga</name>
    <dbReference type="NCBI Taxonomy" id="97485"/>
    <lineage>
        <taxon>Eukaryota</taxon>
        <taxon>Haptista</taxon>
        <taxon>Haptophyta</taxon>
        <taxon>Prymnesiophyceae</taxon>
        <taxon>Prymnesiales</taxon>
        <taxon>Prymnesiaceae</taxon>
        <taxon>Prymnesium</taxon>
    </lineage>
</organism>
<comment type="caution">
    <text evidence="4">The sequence shown here is derived from an EMBL/GenBank/DDBJ whole genome shotgun (WGS) entry which is preliminary data.</text>
</comment>
<evidence type="ECO:0000313" key="5">
    <source>
        <dbReference type="Proteomes" id="UP001515480"/>
    </source>
</evidence>
<evidence type="ECO:0000313" key="4">
    <source>
        <dbReference type="EMBL" id="KAL1515579.1"/>
    </source>
</evidence>
<protein>
    <submittedName>
        <fullName evidence="4">Uncharacterized protein</fullName>
    </submittedName>
</protein>